<dbReference type="Pfam" id="PF13231">
    <property type="entry name" value="PMT_2"/>
    <property type="match status" value="1"/>
</dbReference>
<keyword evidence="1" id="KW-0812">Transmembrane</keyword>
<organism evidence="3">
    <name type="scientific">Oscillatoriales cyanobacterium SpSt-418</name>
    <dbReference type="NCBI Taxonomy" id="2282169"/>
    <lineage>
        <taxon>Bacteria</taxon>
        <taxon>Bacillati</taxon>
        <taxon>Cyanobacteriota</taxon>
        <taxon>Cyanophyceae</taxon>
        <taxon>Oscillatoriophycideae</taxon>
        <taxon>Oscillatoriales</taxon>
    </lineage>
</organism>
<feature type="transmembrane region" description="Helical" evidence="1">
    <location>
        <begin position="216"/>
        <end position="235"/>
    </location>
</feature>
<dbReference type="AlphaFoldDB" id="A0A7C3KFQ7"/>
<evidence type="ECO:0000313" key="3">
    <source>
        <dbReference type="EMBL" id="HFM99969.1"/>
    </source>
</evidence>
<feature type="transmembrane region" description="Helical" evidence="1">
    <location>
        <begin position="21"/>
        <end position="39"/>
    </location>
</feature>
<feature type="domain" description="Glycosyltransferase RgtA/B/C/D-like" evidence="2">
    <location>
        <begin position="76"/>
        <end position="211"/>
    </location>
</feature>
<dbReference type="InterPro" id="IPR038731">
    <property type="entry name" value="RgtA/B/C-like"/>
</dbReference>
<evidence type="ECO:0000256" key="1">
    <source>
        <dbReference type="SAM" id="Phobius"/>
    </source>
</evidence>
<proteinExistence type="predicted"/>
<comment type="caution">
    <text evidence="3">The sequence shown here is derived from an EMBL/GenBank/DDBJ whole genome shotgun (WGS) entry which is preliminary data.</text>
</comment>
<reference evidence="3" key="1">
    <citation type="journal article" date="2020" name="mSystems">
        <title>Genome- and Community-Level Interaction Insights into Carbon Utilization and Element Cycling Functions of Hydrothermarchaeota in Hydrothermal Sediment.</title>
        <authorList>
            <person name="Zhou Z."/>
            <person name="Liu Y."/>
            <person name="Xu W."/>
            <person name="Pan J."/>
            <person name="Luo Z.H."/>
            <person name="Li M."/>
        </authorList>
    </citation>
    <scope>NUCLEOTIDE SEQUENCE [LARGE SCALE GENOMIC DNA]</scope>
    <source>
        <strain evidence="3">SpSt-418</strain>
    </source>
</reference>
<feature type="transmembrane region" description="Helical" evidence="1">
    <location>
        <begin position="92"/>
        <end position="110"/>
    </location>
</feature>
<feature type="transmembrane region" description="Helical" evidence="1">
    <location>
        <begin position="172"/>
        <end position="196"/>
    </location>
</feature>
<evidence type="ECO:0000259" key="2">
    <source>
        <dbReference type="Pfam" id="PF13231"/>
    </source>
</evidence>
<gene>
    <name evidence="3" type="ORF">ENR64_19870</name>
</gene>
<feature type="transmembrane region" description="Helical" evidence="1">
    <location>
        <begin position="307"/>
        <end position="326"/>
    </location>
</feature>
<feature type="transmembrane region" description="Helical" evidence="1">
    <location>
        <begin position="117"/>
        <end position="138"/>
    </location>
</feature>
<feature type="transmembrane region" description="Helical" evidence="1">
    <location>
        <begin position="332"/>
        <end position="352"/>
    </location>
</feature>
<protein>
    <recommendedName>
        <fullName evidence="2">Glycosyltransferase RgtA/B/C/D-like domain-containing protein</fullName>
    </recommendedName>
</protein>
<accession>A0A7C3KFQ7</accession>
<name>A0A7C3KFQ7_9CYAN</name>
<feature type="transmembrane region" description="Helical" evidence="1">
    <location>
        <begin position="281"/>
        <end position="300"/>
    </location>
</feature>
<dbReference type="EMBL" id="DSRU01000279">
    <property type="protein sequence ID" value="HFM99969.1"/>
    <property type="molecule type" value="Genomic_DNA"/>
</dbReference>
<keyword evidence="1" id="KW-0472">Membrane</keyword>
<feature type="transmembrane region" description="Helical" evidence="1">
    <location>
        <begin position="359"/>
        <end position="377"/>
    </location>
</feature>
<keyword evidence="1" id="KW-1133">Transmembrane helix</keyword>
<sequence length="508" mass="58839">MKLPLTPIFSQLSQRNLKKELPIFFCLFGVLVRMIQYLANRSLWLDESYLALNLVNRNYAELLQPLDYNQAAPVGFLLTEKFITQLFGNSEYALRLFPFLCSLLAIFLFYKLAKRVVSGWALVAATLLFASLSRLIYFSVELKQYSSDVMIALLLTLLLIRARTSVLTFRHAIFLGVVGAIAIWFSHPAIFTLAGVELAQLLLVQRKQLKAYLLRRLPTYLMWLVSFGFLYLFTVTTTLDSEELLASWESRYPRSLFDIAWFSDAIFNKFVGYFYRPYDRSGIILAIALVSLLIGCIRFCRNRFSYFLVLVTPVFLTLVAAFLQQYPFRNRLILFLSPFVILMVAEGIDFFVSHFRYRILKIVGVLLALSLLILPAGRAAIWSVQPIQVEEVRPLAAYLQTQWQPGDRLYVYNLCSTQFLYYAPRYGFAPEDYQIGEFQIPRTQKPSVKDLAAFKQDISPLRNRDRLWFLTCRADEIEAWMTIYLKQIGQQQDQQLVTGASLQQYDLR</sequence>